<dbReference type="Proteomes" id="UP000066284">
    <property type="component" value="Chromosome 1"/>
</dbReference>
<feature type="transmembrane region" description="Helical" evidence="6">
    <location>
        <begin position="349"/>
        <end position="377"/>
    </location>
</feature>
<keyword evidence="10" id="KW-1185">Reference proteome</keyword>
<evidence type="ECO:0000256" key="3">
    <source>
        <dbReference type="ARBA" id="ARBA00022692"/>
    </source>
</evidence>
<keyword evidence="5 6" id="KW-0472">Membrane</keyword>
<keyword evidence="3 6" id="KW-0812">Transmembrane</keyword>
<keyword evidence="4 6" id="KW-1133">Transmembrane helix</keyword>
<feature type="domain" description="ABC3 transporter permease C-terminal" evidence="7">
    <location>
        <begin position="263"/>
        <end position="380"/>
    </location>
</feature>
<protein>
    <submittedName>
        <fullName evidence="9">ABC transporter permease protein</fullName>
    </submittedName>
</protein>
<dbReference type="PANTHER" id="PTHR43738">
    <property type="entry name" value="ABC TRANSPORTER, MEMBRANE PROTEIN"/>
    <property type="match status" value="1"/>
</dbReference>
<dbReference type="STRING" id="1715989.NITINOP_1877"/>
<dbReference type="Pfam" id="PF12704">
    <property type="entry name" value="MacB_PCD"/>
    <property type="match status" value="1"/>
</dbReference>
<dbReference type="GO" id="GO:0005886">
    <property type="term" value="C:plasma membrane"/>
    <property type="evidence" value="ECO:0007669"/>
    <property type="project" value="UniProtKB-SubCell"/>
</dbReference>
<evidence type="ECO:0000313" key="9">
    <source>
        <dbReference type="EMBL" id="CUQ66849.1"/>
    </source>
</evidence>
<proteinExistence type="predicted"/>
<organism evidence="9 10">
    <name type="scientific">Candidatus Nitrospira inopinata</name>
    <dbReference type="NCBI Taxonomy" id="1715989"/>
    <lineage>
        <taxon>Bacteria</taxon>
        <taxon>Pseudomonadati</taxon>
        <taxon>Nitrospirota</taxon>
        <taxon>Nitrospiria</taxon>
        <taxon>Nitrospirales</taxon>
        <taxon>Nitrospiraceae</taxon>
        <taxon>Nitrospira</taxon>
    </lineage>
</organism>
<reference evidence="10" key="1">
    <citation type="submission" date="2015-09" db="EMBL/GenBank/DDBJ databases">
        <authorList>
            <person name="Daims H."/>
        </authorList>
    </citation>
    <scope>NUCLEOTIDE SEQUENCE [LARGE SCALE GENOMIC DNA]</scope>
</reference>
<feature type="transmembrane region" description="Helical" evidence="6">
    <location>
        <begin position="302"/>
        <end position="329"/>
    </location>
</feature>
<sequence length="389" mass="42797">MTLVTLIIRNAHRQVLRVTLTVLGIATIILAFNLIITTVRAWYAGVEAAAPNRLITRHAASLSIHLPLSYRDRLAAIDGITGVTFANWFGGVYRDAKGFFPQFAVDPESFLDLHPELMLDPGERRDFLSDRRGCLIGRRLADLYGWRVGDVIPLKGTLYPGDWEFIVRGIYRGTEPSTDENWMLIRWDSVNERRRQFDPDRADTVGWYVLRIADSSTAGALSRAVDDTFANSVAETRTETEQAFQAGFVAMSGSIVRALELLAVVLNGVTLLVLANTLVMAVRERTREWAVLRTLGFERRHLAALITGEALLIAALGSIMGIAMTIPAIDLYATLVSTKLGNFFQQLVVYPSTLVLGALATLITACCAAAIPLVTALRSNVADDLRHIG</sequence>
<evidence type="ECO:0000256" key="4">
    <source>
        <dbReference type="ARBA" id="ARBA00022989"/>
    </source>
</evidence>
<feature type="transmembrane region" description="Helical" evidence="6">
    <location>
        <begin position="261"/>
        <end position="282"/>
    </location>
</feature>
<evidence type="ECO:0000256" key="2">
    <source>
        <dbReference type="ARBA" id="ARBA00022475"/>
    </source>
</evidence>
<dbReference type="KEGG" id="nio:NITINOP_1877"/>
<dbReference type="InterPro" id="IPR025857">
    <property type="entry name" value="MacB_PCD"/>
</dbReference>
<dbReference type="Pfam" id="PF02687">
    <property type="entry name" value="FtsX"/>
    <property type="match status" value="1"/>
</dbReference>
<dbReference type="AlphaFoldDB" id="A0A0S4KQX1"/>
<dbReference type="PANTHER" id="PTHR43738:SF3">
    <property type="entry name" value="ABC TRANSPORTER PERMEASE"/>
    <property type="match status" value="1"/>
</dbReference>
<evidence type="ECO:0000256" key="6">
    <source>
        <dbReference type="SAM" id="Phobius"/>
    </source>
</evidence>
<dbReference type="OrthoDB" id="9775474at2"/>
<feature type="domain" description="MacB-like periplasmic core" evidence="8">
    <location>
        <begin position="20"/>
        <end position="226"/>
    </location>
</feature>
<evidence type="ECO:0000259" key="8">
    <source>
        <dbReference type="Pfam" id="PF12704"/>
    </source>
</evidence>
<evidence type="ECO:0000256" key="5">
    <source>
        <dbReference type="ARBA" id="ARBA00023136"/>
    </source>
</evidence>
<evidence type="ECO:0000259" key="7">
    <source>
        <dbReference type="Pfam" id="PF02687"/>
    </source>
</evidence>
<name>A0A0S4KQX1_9BACT</name>
<evidence type="ECO:0000256" key="1">
    <source>
        <dbReference type="ARBA" id="ARBA00004651"/>
    </source>
</evidence>
<dbReference type="EMBL" id="LN885086">
    <property type="protein sequence ID" value="CUQ66849.1"/>
    <property type="molecule type" value="Genomic_DNA"/>
</dbReference>
<gene>
    <name evidence="9" type="ORF">NITINOP_1877</name>
</gene>
<dbReference type="InterPro" id="IPR003838">
    <property type="entry name" value="ABC3_permease_C"/>
</dbReference>
<keyword evidence="2" id="KW-1003">Cell membrane</keyword>
<accession>A0A0S4KQX1</accession>
<dbReference type="InterPro" id="IPR051125">
    <property type="entry name" value="ABC-4/HrtB_transporter"/>
</dbReference>
<evidence type="ECO:0000313" key="10">
    <source>
        <dbReference type="Proteomes" id="UP000066284"/>
    </source>
</evidence>
<comment type="subcellular location">
    <subcellularLocation>
        <location evidence="1">Cell membrane</location>
        <topology evidence="1">Multi-pass membrane protein</topology>
    </subcellularLocation>
</comment>
<dbReference type="RefSeq" id="WP_062484787.1">
    <property type="nucleotide sequence ID" value="NZ_LN885086.1"/>
</dbReference>
<feature type="transmembrane region" description="Helical" evidence="6">
    <location>
        <begin position="20"/>
        <end position="43"/>
    </location>
</feature>